<dbReference type="Pfam" id="PF14312">
    <property type="entry name" value="FG-GAP_2"/>
    <property type="match status" value="1"/>
</dbReference>
<dbReference type="InterPro" id="IPR013517">
    <property type="entry name" value="FG-GAP"/>
</dbReference>
<dbReference type="EMBL" id="BMEO01000001">
    <property type="protein sequence ID" value="GGF83262.1"/>
    <property type="molecule type" value="Genomic_DNA"/>
</dbReference>
<keyword evidence="2" id="KW-1185">Reference proteome</keyword>
<accession>A0A917CC17</accession>
<evidence type="ECO:0000313" key="2">
    <source>
        <dbReference type="Proteomes" id="UP000605253"/>
    </source>
</evidence>
<proteinExistence type="predicted"/>
<reference evidence="1" key="1">
    <citation type="journal article" date="2014" name="Int. J. Syst. Evol. Microbiol.">
        <title>Complete genome sequence of Corynebacterium casei LMG S-19264T (=DSM 44701T), isolated from a smear-ripened cheese.</title>
        <authorList>
            <consortium name="US DOE Joint Genome Institute (JGI-PGF)"/>
            <person name="Walter F."/>
            <person name="Albersmeier A."/>
            <person name="Kalinowski J."/>
            <person name="Ruckert C."/>
        </authorList>
    </citation>
    <scope>NUCLEOTIDE SEQUENCE</scope>
    <source>
        <strain evidence="1">CGMCC 1.12181</strain>
    </source>
</reference>
<name>A0A917CC17_9GAMM</name>
<protein>
    <submittedName>
        <fullName evidence="1">Uncharacterized protein</fullName>
    </submittedName>
</protein>
<gene>
    <name evidence="1" type="ORF">GCM10011365_00230</name>
</gene>
<comment type="caution">
    <text evidence="1">The sequence shown here is derived from an EMBL/GenBank/DDBJ whole genome shotgun (WGS) entry which is preliminary data.</text>
</comment>
<organism evidence="1 2">
    <name type="scientific">Marinicella pacifica</name>
    <dbReference type="NCBI Taxonomy" id="1171543"/>
    <lineage>
        <taxon>Bacteria</taxon>
        <taxon>Pseudomonadati</taxon>
        <taxon>Pseudomonadota</taxon>
        <taxon>Gammaproteobacteria</taxon>
        <taxon>Lysobacterales</taxon>
        <taxon>Marinicellaceae</taxon>
        <taxon>Marinicella</taxon>
    </lineage>
</organism>
<sequence>MIGAVRDDDNGIDSGSAYIFNQNESGVNLIFCHGFDVVPTDLIFRDGFEDRNC</sequence>
<evidence type="ECO:0000313" key="1">
    <source>
        <dbReference type="EMBL" id="GGF83262.1"/>
    </source>
</evidence>
<reference evidence="1" key="2">
    <citation type="submission" date="2020-09" db="EMBL/GenBank/DDBJ databases">
        <authorList>
            <person name="Sun Q."/>
            <person name="Zhou Y."/>
        </authorList>
    </citation>
    <scope>NUCLEOTIDE SEQUENCE</scope>
    <source>
        <strain evidence="1">CGMCC 1.12181</strain>
    </source>
</reference>
<dbReference type="Proteomes" id="UP000605253">
    <property type="component" value="Unassembled WGS sequence"/>
</dbReference>
<dbReference type="AlphaFoldDB" id="A0A917CC17"/>